<accession>A0A1Q9BWE5</accession>
<reference evidence="2 3" key="1">
    <citation type="submission" date="2016-02" db="EMBL/GenBank/DDBJ databases">
        <title>Genome analysis of coral dinoflagellate symbionts highlights evolutionary adaptations to a symbiotic lifestyle.</title>
        <authorList>
            <person name="Aranda M."/>
            <person name="Li Y."/>
            <person name="Liew Y.J."/>
            <person name="Baumgarten S."/>
            <person name="Simakov O."/>
            <person name="Wilson M."/>
            <person name="Piel J."/>
            <person name="Ashoor H."/>
            <person name="Bougouffa S."/>
            <person name="Bajic V.B."/>
            <person name="Ryu T."/>
            <person name="Ravasi T."/>
            <person name="Bayer T."/>
            <person name="Micklem G."/>
            <person name="Kim H."/>
            <person name="Bhak J."/>
            <person name="Lajeunesse T.C."/>
            <person name="Voolstra C.R."/>
        </authorList>
    </citation>
    <scope>NUCLEOTIDE SEQUENCE [LARGE SCALE GENOMIC DNA]</scope>
    <source>
        <strain evidence="2 3">CCMP2467</strain>
    </source>
</reference>
<dbReference type="Proteomes" id="UP000186817">
    <property type="component" value="Unassembled WGS sequence"/>
</dbReference>
<evidence type="ECO:0000313" key="3">
    <source>
        <dbReference type="Proteomes" id="UP000186817"/>
    </source>
</evidence>
<organism evidence="2 3">
    <name type="scientific">Symbiodinium microadriaticum</name>
    <name type="common">Dinoflagellate</name>
    <name type="synonym">Zooxanthella microadriatica</name>
    <dbReference type="NCBI Taxonomy" id="2951"/>
    <lineage>
        <taxon>Eukaryota</taxon>
        <taxon>Sar</taxon>
        <taxon>Alveolata</taxon>
        <taxon>Dinophyceae</taxon>
        <taxon>Suessiales</taxon>
        <taxon>Symbiodiniaceae</taxon>
        <taxon>Symbiodinium</taxon>
    </lineage>
</organism>
<keyword evidence="1" id="KW-0472">Membrane</keyword>
<keyword evidence="1" id="KW-1133">Transmembrane helix</keyword>
<gene>
    <name evidence="2" type="ORF">AK812_SmicGene45254</name>
</gene>
<dbReference type="EMBL" id="LSRX01002887">
    <property type="protein sequence ID" value="OLP75028.1"/>
    <property type="molecule type" value="Genomic_DNA"/>
</dbReference>
<feature type="transmembrane region" description="Helical" evidence="1">
    <location>
        <begin position="116"/>
        <end position="134"/>
    </location>
</feature>
<keyword evidence="1" id="KW-0812">Transmembrane</keyword>
<dbReference type="AlphaFoldDB" id="A0A1Q9BWE5"/>
<feature type="non-terminal residue" evidence="2">
    <location>
        <position position="1"/>
    </location>
</feature>
<feature type="transmembrane region" description="Helical" evidence="1">
    <location>
        <begin position="64"/>
        <end position="83"/>
    </location>
</feature>
<evidence type="ECO:0000256" key="1">
    <source>
        <dbReference type="SAM" id="Phobius"/>
    </source>
</evidence>
<keyword evidence="3" id="KW-1185">Reference proteome</keyword>
<sequence length="139" mass="15000">AAFVFVYAAYGLNYICSVFMSPDTAQMMAVGGPRRAFNALPRPSPATVRKRAAVQLHRDQQQVIWNNMLLVGGLAIFCICAPAKAPQQELMHPLLALFLLLLTQANGKFAKSGLGIYFRAIALLCMVITSRLKASGGGT</sequence>
<comment type="caution">
    <text evidence="2">The sequence shown here is derived from an EMBL/GenBank/DDBJ whole genome shotgun (WGS) entry which is preliminary data.</text>
</comment>
<protein>
    <submittedName>
        <fullName evidence="2">Uncharacterized protein</fullName>
    </submittedName>
</protein>
<proteinExistence type="predicted"/>
<evidence type="ECO:0000313" key="2">
    <source>
        <dbReference type="EMBL" id="OLP75028.1"/>
    </source>
</evidence>
<name>A0A1Q9BWE5_SYMMI</name>